<accession>A0A6J1LV34</accession>
<evidence type="ECO:0000313" key="2">
    <source>
        <dbReference type="Proteomes" id="UP000504633"/>
    </source>
</evidence>
<dbReference type="OrthoDB" id="6512497at2759"/>
<dbReference type="RefSeq" id="XP_023167764.2">
    <property type="nucleotide sequence ID" value="XM_023311996.2"/>
</dbReference>
<dbReference type="KEGG" id="dhe:111597350"/>
<dbReference type="AlphaFoldDB" id="A0A6J1LV34"/>
<sequence>MERTAYDVQRDFAMSSGIRSEIIWDSLAPEQADVFQQKLNNLIHDEGQTPKELARQRKQLFDNVWKQRIYTNRTLLSAIIYVLVTKESDPALALQSTNFSCHPVIRTRKCVQADGSNSDGCCMIFIDEAGRVYANWQKFVHNNGLPKGTMIAPKQGIYTFSADDENETVQLMIQSTPASWLKQKVLNVSDKLFTIGGIIGTVPIAASMACPVAAPIIMAATVVGYSSAAYSTVRSATRLIDRRWHGQTTSLADSEARSSWLGVAGGVAGMGATGATKAASIIHKNTATTARLAVKGINISSVVISGTGVLNGVYDLYLKISDKQKLNSKDIMQLASSLLIFTHSINNMRIISKGTDGYSLRRALSTQSRKVFDRISQESIKLHNGQTGGKFDIVRIINDIPYKEALLSLHQIHSHLSNGSTVIGAMAAADVLPQFVRLNAGGQFRVDIDQLTRQLGGKFVQHIGNLGSFSDVLSGLLRYFSDQASQLLLQLTRNFIEEHVDSIDRSLNTFVSTELVLYRMLNHCIKNYESCAVEFLERRRFEIVDMIAKYFQSLLPQPQQNCRRHKCPVCHGVYYMCSL</sequence>
<feature type="domain" description="DUF4781" evidence="1">
    <location>
        <begin position="102"/>
        <end position="398"/>
    </location>
</feature>
<gene>
    <name evidence="3" type="primary">LOC111597350</name>
</gene>
<organism evidence="2 3">
    <name type="scientific">Drosophila hydei</name>
    <name type="common">Fruit fly</name>
    <dbReference type="NCBI Taxonomy" id="7224"/>
    <lineage>
        <taxon>Eukaryota</taxon>
        <taxon>Metazoa</taxon>
        <taxon>Ecdysozoa</taxon>
        <taxon>Arthropoda</taxon>
        <taxon>Hexapoda</taxon>
        <taxon>Insecta</taxon>
        <taxon>Pterygota</taxon>
        <taxon>Neoptera</taxon>
        <taxon>Endopterygota</taxon>
        <taxon>Diptera</taxon>
        <taxon>Brachycera</taxon>
        <taxon>Muscomorpha</taxon>
        <taxon>Ephydroidea</taxon>
        <taxon>Drosophilidae</taxon>
        <taxon>Drosophila</taxon>
    </lineage>
</organism>
<protein>
    <submittedName>
        <fullName evidence="3">Uncharacterized protein LOC111597350</fullName>
    </submittedName>
</protein>
<dbReference type="Proteomes" id="UP000504633">
    <property type="component" value="Unplaced"/>
</dbReference>
<evidence type="ECO:0000259" key="1">
    <source>
        <dbReference type="Pfam" id="PF16013"/>
    </source>
</evidence>
<dbReference type="GeneID" id="111597350"/>
<dbReference type="PANTHER" id="PTHR21115">
    <property type="entry name" value="GH06117P-RELATED"/>
    <property type="match status" value="1"/>
</dbReference>
<dbReference type="OMA" id="TNYSCHP"/>
<dbReference type="PANTHER" id="PTHR21115:SF0">
    <property type="entry name" value="GH06117P-RELATED"/>
    <property type="match status" value="1"/>
</dbReference>
<name>A0A6J1LV34_DROHY</name>
<evidence type="ECO:0000313" key="3">
    <source>
        <dbReference type="RefSeq" id="XP_023167764.2"/>
    </source>
</evidence>
<proteinExistence type="predicted"/>
<reference evidence="3" key="1">
    <citation type="submission" date="2025-08" db="UniProtKB">
        <authorList>
            <consortium name="RefSeq"/>
        </authorList>
    </citation>
    <scope>IDENTIFICATION</scope>
    <source>
        <strain evidence="3">15085-1641.00</strain>
        <tissue evidence="3">Whole body</tissue>
    </source>
</reference>
<dbReference type="InterPro" id="IPR031962">
    <property type="entry name" value="DUF4781"/>
</dbReference>
<keyword evidence="2" id="KW-1185">Reference proteome</keyword>
<dbReference type="Pfam" id="PF16013">
    <property type="entry name" value="DUF4781"/>
    <property type="match status" value="1"/>
</dbReference>